<evidence type="ECO:0000313" key="3">
    <source>
        <dbReference type="Proteomes" id="UP001471651"/>
    </source>
</evidence>
<keyword evidence="1" id="KW-0175">Coiled coil</keyword>
<name>A0ABV0L2F3_9GAMM</name>
<evidence type="ECO:0000313" key="2">
    <source>
        <dbReference type="EMBL" id="MEP7730461.1"/>
    </source>
</evidence>
<evidence type="ECO:0000256" key="1">
    <source>
        <dbReference type="SAM" id="Coils"/>
    </source>
</evidence>
<feature type="coiled-coil region" evidence="1">
    <location>
        <begin position="26"/>
        <end position="60"/>
    </location>
</feature>
<gene>
    <name evidence="2" type="ORF">ABKW32_13450</name>
</gene>
<proteinExistence type="predicted"/>
<reference evidence="2 3" key="1">
    <citation type="submission" date="2024-05" db="EMBL/GenBank/DDBJ databases">
        <authorList>
            <person name="Busch G.E."/>
            <person name="Sharma I."/>
        </authorList>
    </citation>
    <scope>NUCLEOTIDE SEQUENCE [LARGE SCALE GENOMIC DNA]</scope>
    <source>
        <strain evidence="2 3">23GB23</strain>
    </source>
</reference>
<sequence length="223" mass="24430">MLQTITRFLIPALCCSVITSFAETPEEKANAILEKANETLEKAQIKANEAAESAAEAKKTEEAINNIQIGGFNFSVGIGYESYNTPYIKDAVLHGTGTDQIVVVTDSYSANTSLWLTTNYVWDALGSDWTHPGMYIGVRVAGEDSNVFDAFGVGAMVVLRREGTTKDNTFKSVNIGIGKVWHRTQELAYGITEGSSLPASYTQVEYQKRDESSWMLMLSVGFN</sequence>
<organism evidence="2 3">
    <name type="scientific">Marinomonas primoryensis</name>
    <dbReference type="NCBI Taxonomy" id="178399"/>
    <lineage>
        <taxon>Bacteria</taxon>
        <taxon>Pseudomonadati</taxon>
        <taxon>Pseudomonadota</taxon>
        <taxon>Gammaproteobacteria</taxon>
        <taxon>Oceanospirillales</taxon>
        <taxon>Oceanospirillaceae</taxon>
        <taxon>Marinomonas</taxon>
    </lineage>
</organism>
<keyword evidence="3" id="KW-1185">Reference proteome</keyword>
<dbReference type="EMBL" id="JBDYKN010000012">
    <property type="protein sequence ID" value="MEP7730461.1"/>
    <property type="molecule type" value="Genomic_DNA"/>
</dbReference>
<accession>A0ABV0L2F3</accession>
<comment type="caution">
    <text evidence="2">The sequence shown here is derived from an EMBL/GenBank/DDBJ whole genome shotgun (WGS) entry which is preliminary data.</text>
</comment>
<dbReference type="RefSeq" id="WP_348577366.1">
    <property type="nucleotide sequence ID" value="NZ_JBDYKN010000012.1"/>
</dbReference>
<dbReference type="Proteomes" id="UP001471651">
    <property type="component" value="Unassembled WGS sequence"/>
</dbReference>
<evidence type="ECO:0008006" key="4">
    <source>
        <dbReference type="Google" id="ProtNLM"/>
    </source>
</evidence>
<protein>
    <recommendedName>
        <fullName evidence="4">Outer membrane protein beta-barrel domain-containing protein</fullName>
    </recommendedName>
</protein>